<feature type="repeat" description="WD" evidence="3">
    <location>
        <begin position="1"/>
        <end position="40"/>
    </location>
</feature>
<evidence type="ECO:0000256" key="3">
    <source>
        <dbReference type="PROSITE-ProRule" id="PRU00221"/>
    </source>
</evidence>
<accession>A0A081LC75</accession>
<sequence>MHRGPITSVLSTEHDQIVYTGGYDRCIYKWDRATGEGTFIGSHEHIINSLSLSESGKYLASASSDYTIQLYDTGTQTRIRTLFGHADDVEAVAFAKQDTLLVSVSRDRRCLVWDIETGAILREFHGHSKDVLAVWIHGDKAYTTGDDGYVLVWLYDTGEIVGEIGPFDYELDTISGSNQKEVFALGRDDGTVIIYDANSLQEKKIIKAHLQGVKRVNFSPSGNYLLTAGYDHLIKLWNYETGDLIDTLLPHKYQWERSLVWTEDEKSILGASFGKTYCEWSIEEGKVISDEIEMATPSINDIALTDAGDIITASDDGKFRKNGVEIAKSTGVLTNGVAVARDGSYYAWGDHASQVHIVHESLQQMVSFDLNTGPVNSVYFHEEDRQFYIGTYGGYVHVISTEHLKEIGRSKAHDCAVKALKVEGDHIITAAVEGTICLLDKKSLSLKAEYIGATELLNDVFIDSKRDRIAIVSRDKNVRLFDLHTGRILDQHNEHQYSIKSVTVTDSGYIVSGDYWGYIVVWNPELDVNTGPIRIAKNGISAIRQLGNDVYASSYDGGIYHIREDGTHTEVLRLFEQFPEEVISH</sequence>
<dbReference type="AlphaFoldDB" id="A0A081LC75"/>
<dbReference type="eggNOG" id="COG2319">
    <property type="taxonomic scope" value="Bacteria"/>
</dbReference>
<evidence type="ECO:0000313" key="4">
    <source>
        <dbReference type="EMBL" id="KEP26851.1"/>
    </source>
</evidence>
<protein>
    <submittedName>
        <fullName evidence="4">Uncharacterized protein</fullName>
    </submittedName>
</protein>
<evidence type="ECO:0000256" key="1">
    <source>
        <dbReference type="ARBA" id="ARBA00022574"/>
    </source>
</evidence>
<comment type="caution">
    <text evidence="4">The sequence shown here is derived from an EMBL/GenBank/DDBJ whole genome shotgun (WGS) entry which is preliminary data.</text>
</comment>
<keyword evidence="2" id="KW-0677">Repeat</keyword>
<dbReference type="OrthoDB" id="235631at2"/>
<reference evidence="4 5" key="1">
    <citation type="submission" date="2012-09" db="EMBL/GenBank/DDBJ databases">
        <title>Genome Sequence of Bacillus sp. DW5-4.</title>
        <authorList>
            <person name="Lai Q."/>
            <person name="Liu Y."/>
            <person name="Shao Z."/>
        </authorList>
    </citation>
    <scope>NUCLEOTIDE SEQUENCE [LARGE SCALE GENOMIC DNA]</scope>
    <source>
        <strain evidence="4 5">DW5-4</strain>
    </source>
</reference>
<dbReference type="InterPro" id="IPR019775">
    <property type="entry name" value="WD40_repeat_CS"/>
</dbReference>
<keyword evidence="5" id="KW-1185">Reference proteome</keyword>
<feature type="repeat" description="WD" evidence="3">
    <location>
        <begin position="82"/>
        <end position="123"/>
    </location>
</feature>
<evidence type="ECO:0000256" key="2">
    <source>
        <dbReference type="ARBA" id="ARBA00022737"/>
    </source>
</evidence>
<keyword evidence="1 3" id="KW-0853">WD repeat</keyword>
<dbReference type="PANTHER" id="PTHR19848">
    <property type="entry name" value="WD40 REPEAT PROTEIN"/>
    <property type="match status" value="1"/>
</dbReference>
<gene>
    <name evidence="4" type="ORF">BA70_16655</name>
</gene>
<dbReference type="Gene3D" id="2.130.10.10">
    <property type="entry name" value="YVTN repeat-like/Quinoprotein amine dehydrogenase"/>
    <property type="match status" value="3"/>
</dbReference>
<dbReference type="InterPro" id="IPR001680">
    <property type="entry name" value="WD40_rpt"/>
</dbReference>
<dbReference type="Proteomes" id="UP000028091">
    <property type="component" value="Unassembled WGS sequence"/>
</dbReference>
<feature type="repeat" description="WD" evidence="3">
    <location>
        <begin position="40"/>
        <end position="81"/>
    </location>
</feature>
<dbReference type="InterPro" id="IPR015943">
    <property type="entry name" value="WD40/YVTN_repeat-like_dom_sf"/>
</dbReference>
<dbReference type="SMART" id="SM00320">
    <property type="entry name" value="WD40"/>
    <property type="match status" value="11"/>
</dbReference>
<dbReference type="EMBL" id="JOTP01000006">
    <property type="protein sequence ID" value="KEP26851.1"/>
    <property type="molecule type" value="Genomic_DNA"/>
</dbReference>
<dbReference type="PROSITE" id="PS50082">
    <property type="entry name" value="WD_REPEATS_2"/>
    <property type="match status" value="4"/>
</dbReference>
<organism evidence="4 5">
    <name type="scientific">Bacillus zhangzhouensis</name>
    <dbReference type="NCBI Taxonomy" id="1178540"/>
    <lineage>
        <taxon>Bacteria</taxon>
        <taxon>Bacillati</taxon>
        <taxon>Bacillota</taxon>
        <taxon>Bacilli</taxon>
        <taxon>Bacillales</taxon>
        <taxon>Bacillaceae</taxon>
        <taxon>Bacillus</taxon>
    </lineage>
</organism>
<proteinExistence type="predicted"/>
<dbReference type="InterPro" id="IPR036322">
    <property type="entry name" value="WD40_repeat_dom_sf"/>
</dbReference>
<dbReference type="InterPro" id="IPR011047">
    <property type="entry name" value="Quinoprotein_ADH-like_sf"/>
</dbReference>
<dbReference type="CDD" id="cd00200">
    <property type="entry name" value="WD40"/>
    <property type="match status" value="1"/>
</dbReference>
<dbReference type="SUPFAM" id="SSF50998">
    <property type="entry name" value="Quinoprotein alcohol dehydrogenase-like"/>
    <property type="match status" value="1"/>
</dbReference>
<dbReference type="RefSeq" id="WP_034320023.1">
    <property type="nucleotide sequence ID" value="NZ_JOTP01000006.1"/>
</dbReference>
<dbReference type="SUPFAM" id="SSF50978">
    <property type="entry name" value="WD40 repeat-like"/>
    <property type="match status" value="1"/>
</dbReference>
<name>A0A081LC75_9BACI</name>
<dbReference type="Pfam" id="PF00400">
    <property type="entry name" value="WD40"/>
    <property type="match status" value="5"/>
</dbReference>
<dbReference type="PROSITE" id="PS50294">
    <property type="entry name" value="WD_REPEATS_REGION"/>
    <property type="match status" value="3"/>
</dbReference>
<dbReference type="PANTHER" id="PTHR19848:SF8">
    <property type="entry name" value="F-BOX AND WD REPEAT DOMAIN CONTAINING 7"/>
    <property type="match status" value="1"/>
</dbReference>
<feature type="repeat" description="WD" evidence="3">
    <location>
        <begin position="206"/>
        <end position="247"/>
    </location>
</feature>
<evidence type="ECO:0000313" key="5">
    <source>
        <dbReference type="Proteomes" id="UP000028091"/>
    </source>
</evidence>
<dbReference type="PROSITE" id="PS00678">
    <property type="entry name" value="WD_REPEATS_1"/>
    <property type="match status" value="1"/>
</dbReference>